<dbReference type="PANTHER" id="PTHR47248:SF7">
    <property type="entry name" value="BPTI_KUNITZ INHIBITOR DOMAIN-CONTAINING PROTEIN"/>
    <property type="match status" value="1"/>
</dbReference>
<keyword evidence="1 2" id="KW-1015">Disulfide bond</keyword>
<dbReference type="InterPro" id="IPR036880">
    <property type="entry name" value="Kunitz_BPTI_sf"/>
</dbReference>
<dbReference type="InterPro" id="IPR000716">
    <property type="entry name" value="Thyroglobulin_1"/>
</dbReference>
<dbReference type="PROSITE" id="PS00484">
    <property type="entry name" value="THYROGLOBULIN_1_1"/>
    <property type="match status" value="1"/>
</dbReference>
<dbReference type="PROSITE" id="PS00280">
    <property type="entry name" value="BPTI_KUNITZ_1"/>
    <property type="match status" value="1"/>
</dbReference>
<dbReference type="CDD" id="cd00109">
    <property type="entry name" value="Kunitz-type"/>
    <property type="match status" value="1"/>
</dbReference>
<dbReference type="SMART" id="SM00131">
    <property type="entry name" value="KU"/>
    <property type="match status" value="1"/>
</dbReference>
<evidence type="ECO:0000256" key="1">
    <source>
        <dbReference type="ARBA" id="ARBA00023157"/>
    </source>
</evidence>
<feature type="domain" description="Thyroglobulin type-1" evidence="4">
    <location>
        <begin position="56"/>
        <end position="126"/>
    </location>
</feature>
<dbReference type="Pfam" id="PF00014">
    <property type="entry name" value="Kunitz_BPTI"/>
    <property type="match status" value="1"/>
</dbReference>
<keyword evidence="6" id="KW-1185">Reference proteome</keyword>
<evidence type="ECO:0000256" key="2">
    <source>
        <dbReference type="PROSITE-ProRule" id="PRU00500"/>
    </source>
</evidence>
<organism evidence="5 6">
    <name type="scientific">Oesophagostomum dentatum</name>
    <name type="common">Nodular worm</name>
    <dbReference type="NCBI Taxonomy" id="61180"/>
    <lineage>
        <taxon>Eukaryota</taxon>
        <taxon>Metazoa</taxon>
        <taxon>Ecdysozoa</taxon>
        <taxon>Nematoda</taxon>
        <taxon>Chromadorea</taxon>
        <taxon>Rhabditida</taxon>
        <taxon>Rhabditina</taxon>
        <taxon>Rhabditomorpha</taxon>
        <taxon>Strongyloidea</taxon>
        <taxon>Strongylidae</taxon>
        <taxon>Oesophagostomum</taxon>
    </lineage>
</organism>
<feature type="disulfide bond" evidence="2">
    <location>
        <begin position="93"/>
        <end position="100"/>
    </location>
</feature>
<dbReference type="AlphaFoldDB" id="A0A0B1RUR3"/>
<sequence>MSNLELCRNISQHEYQLPRYYETVQCDANGCFCVAAHNGFIAYDTRTDSNKVAPKCSNCHNALKRIFAKGDPPSDTFIPRCDMSMGNYEPLQCDAKQEYCFCVNTITGKQIPNTRKRKEKNRRIKCDNIGKFSLDSTQLQKIEGGEPQERYPVGRETCKLDRHRGNACRGAKPSIRYFFDYRTFACLAFEYLGCGGNENRYRTSSECSFDCKLRKILIVSFQPQSSRSHS</sequence>
<dbReference type="SUPFAM" id="SSF57610">
    <property type="entry name" value="Thyroglobulin type-1 domain"/>
    <property type="match status" value="2"/>
</dbReference>
<proteinExistence type="predicted"/>
<evidence type="ECO:0000313" key="5">
    <source>
        <dbReference type="EMBL" id="KHJ75381.1"/>
    </source>
</evidence>
<dbReference type="PANTHER" id="PTHR47248">
    <property type="entry name" value="PROTEIN CBG06772"/>
    <property type="match status" value="1"/>
</dbReference>
<dbReference type="SMART" id="SM00211">
    <property type="entry name" value="TY"/>
    <property type="match status" value="2"/>
</dbReference>
<protein>
    <submittedName>
        <fullName evidence="5">Kunitz/Bovine pancreatic trypsin inhibitor domain protein</fullName>
    </submittedName>
</protein>
<evidence type="ECO:0000259" key="4">
    <source>
        <dbReference type="PROSITE" id="PS51162"/>
    </source>
</evidence>
<dbReference type="GO" id="GO:0004867">
    <property type="term" value="F:serine-type endopeptidase inhibitor activity"/>
    <property type="evidence" value="ECO:0007669"/>
    <property type="project" value="InterPro"/>
</dbReference>
<dbReference type="OrthoDB" id="5835084at2759"/>
<gene>
    <name evidence="5" type="ORF">OESDEN_25003</name>
</gene>
<dbReference type="Gene3D" id="4.10.800.10">
    <property type="entry name" value="Thyroglobulin type-1"/>
    <property type="match status" value="1"/>
</dbReference>
<dbReference type="SUPFAM" id="SSF57362">
    <property type="entry name" value="BPTI-like"/>
    <property type="match status" value="1"/>
</dbReference>
<dbReference type="EMBL" id="KN612801">
    <property type="protein sequence ID" value="KHJ75381.1"/>
    <property type="molecule type" value="Genomic_DNA"/>
</dbReference>
<dbReference type="InterPro" id="IPR036857">
    <property type="entry name" value="Thyroglobulin_1_sf"/>
</dbReference>
<feature type="domain" description="BPTI/Kunitz inhibitor" evidence="3">
    <location>
        <begin position="158"/>
        <end position="211"/>
    </location>
</feature>
<dbReference type="Proteomes" id="UP000053660">
    <property type="component" value="Unassembled WGS sequence"/>
</dbReference>
<dbReference type="PROSITE" id="PS50279">
    <property type="entry name" value="BPTI_KUNITZ_2"/>
    <property type="match status" value="1"/>
</dbReference>
<accession>A0A0B1RUR3</accession>
<evidence type="ECO:0000313" key="6">
    <source>
        <dbReference type="Proteomes" id="UP000053660"/>
    </source>
</evidence>
<name>A0A0B1RUR3_OESDE</name>
<dbReference type="InterPro" id="IPR052861">
    <property type="entry name" value="BPTI/Kunitz_domain"/>
</dbReference>
<dbReference type="Pfam" id="PF00086">
    <property type="entry name" value="Thyroglobulin_1"/>
    <property type="match status" value="1"/>
</dbReference>
<reference evidence="5 6" key="1">
    <citation type="submission" date="2014-03" db="EMBL/GenBank/DDBJ databases">
        <title>Draft genome of the hookworm Oesophagostomum dentatum.</title>
        <authorList>
            <person name="Mitreva M."/>
        </authorList>
    </citation>
    <scope>NUCLEOTIDE SEQUENCE [LARGE SCALE GENOMIC DNA]</scope>
    <source>
        <strain evidence="5 6">OD-Hann</strain>
    </source>
</reference>
<dbReference type="CDD" id="cd00191">
    <property type="entry name" value="TY"/>
    <property type="match status" value="1"/>
</dbReference>
<dbReference type="PROSITE" id="PS51162">
    <property type="entry name" value="THYROGLOBULIN_1_2"/>
    <property type="match status" value="1"/>
</dbReference>
<comment type="caution">
    <text evidence="2">Lacks conserved residue(s) required for the propagation of feature annotation.</text>
</comment>
<dbReference type="Gene3D" id="4.10.410.10">
    <property type="entry name" value="Pancreatic trypsin inhibitor Kunitz domain"/>
    <property type="match status" value="1"/>
</dbReference>
<dbReference type="InterPro" id="IPR020901">
    <property type="entry name" value="Prtase_inh_Kunz-CS"/>
</dbReference>
<evidence type="ECO:0000259" key="3">
    <source>
        <dbReference type="PROSITE" id="PS50279"/>
    </source>
</evidence>
<dbReference type="InterPro" id="IPR002223">
    <property type="entry name" value="Kunitz_BPTI"/>
</dbReference>